<protein>
    <submittedName>
        <fullName evidence="3">Uncharacterized protein</fullName>
    </submittedName>
</protein>
<feature type="region of interest" description="Disordered" evidence="1">
    <location>
        <begin position="78"/>
        <end position="123"/>
    </location>
</feature>
<comment type="caution">
    <text evidence="3">The sequence shown here is derived from an EMBL/GenBank/DDBJ whole genome shotgun (WGS) entry which is preliminary data.</text>
</comment>
<evidence type="ECO:0000256" key="2">
    <source>
        <dbReference type="SAM" id="Phobius"/>
    </source>
</evidence>
<feature type="compositionally biased region" description="Polar residues" evidence="1">
    <location>
        <begin position="89"/>
        <end position="123"/>
    </location>
</feature>
<evidence type="ECO:0000256" key="1">
    <source>
        <dbReference type="SAM" id="MobiDB-lite"/>
    </source>
</evidence>
<dbReference type="AlphaFoldDB" id="A0A368GT42"/>
<proteinExistence type="predicted"/>
<organism evidence="3 4">
    <name type="scientific">Ancylostoma caninum</name>
    <name type="common">Dog hookworm</name>
    <dbReference type="NCBI Taxonomy" id="29170"/>
    <lineage>
        <taxon>Eukaryota</taxon>
        <taxon>Metazoa</taxon>
        <taxon>Ecdysozoa</taxon>
        <taxon>Nematoda</taxon>
        <taxon>Chromadorea</taxon>
        <taxon>Rhabditida</taxon>
        <taxon>Rhabditina</taxon>
        <taxon>Rhabditomorpha</taxon>
        <taxon>Strongyloidea</taxon>
        <taxon>Ancylostomatidae</taxon>
        <taxon>Ancylostomatinae</taxon>
        <taxon>Ancylostoma</taxon>
    </lineage>
</organism>
<dbReference type="Proteomes" id="UP000252519">
    <property type="component" value="Unassembled WGS sequence"/>
</dbReference>
<sequence length="123" mass="13660">MLIDMSPRCDSIMLIWNDIGWYMCHLISRPLSGIWIAVVIISFTSILIYEALFDVAKYLKSFEATTITSIEPESTITATESKEPKSFDVRSSSMSASTKTAIESTTRSMESSADVSTEPSFVL</sequence>
<gene>
    <name evidence="3" type="ORF">ANCCAN_06436</name>
</gene>
<reference evidence="3 4" key="1">
    <citation type="submission" date="2014-10" db="EMBL/GenBank/DDBJ databases">
        <title>Draft genome of the hookworm Ancylostoma caninum.</title>
        <authorList>
            <person name="Mitreva M."/>
        </authorList>
    </citation>
    <scope>NUCLEOTIDE SEQUENCE [LARGE SCALE GENOMIC DNA]</scope>
    <source>
        <strain evidence="3 4">Baltimore</strain>
    </source>
</reference>
<feature type="transmembrane region" description="Helical" evidence="2">
    <location>
        <begin position="34"/>
        <end position="53"/>
    </location>
</feature>
<keyword evidence="2" id="KW-0812">Transmembrane</keyword>
<keyword evidence="4" id="KW-1185">Reference proteome</keyword>
<evidence type="ECO:0000313" key="3">
    <source>
        <dbReference type="EMBL" id="RCN47533.1"/>
    </source>
</evidence>
<keyword evidence="2" id="KW-1133">Transmembrane helix</keyword>
<keyword evidence="2" id="KW-0472">Membrane</keyword>
<evidence type="ECO:0000313" key="4">
    <source>
        <dbReference type="Proteomes" id="UP000252519"/>
    </source>
</evidence>
<name>A0A368GT42_ANCCA</name>
<dbReference type="OrthoDB" id="5873137at2759"/>
<accession>A0A368GT42</accession>
<dbReference type="EMBL" id="JOJR01000061">
    <property type="protein sequence ID" value="RCN47533.1"/>
    <property type="molecule type" value="Genomic_DNA"/>
</dbReference>